<accession>A0A0N9Y1Y4</accession>
<evidence type="ECO:0008006" key="7">
    <source>
        <dbReference type="Google" id="ProtNLM"/>
    </source>
</evidence>
<feature type="region of interest" description="Disordered" evidence="3">
    <location>
        <begin position="1"/>
        <end position="47"/>
    </location>
</feature>
<dbReference type="PANTHER" id="PTHR37042">
    <property type="entry name" value="OUTER MEMBRANE PROTEIN RV1973"/>
    <property type="match status" value="1"/>
</dbReference>
<comment type="subcellular location">
    <subcellularLocation>
        <location evidence="1">Membrane</location>
    </subcellularLocation>
</comment>
<keyword evidence="6" id="KW-1185">Reference proteome</keyword>
<dbReference type="STRING" id="1766.XA26_08330"/>
<dbReference type="Proteomes" id="UP000057134">
    <property type="component" value="Chromosome"/>
</dbReference>
<gene>
    <name evidence="5" type="ORF">XA26_08330</name>
</gene>
<evidence type="ECO:0000256" key="3">
    <source>
        <dbReference type="SAM" id="MobiDB-lite"/>
    </source>
</evidence>
<proteinExistence type="predicted"/>
<keyword evidence="4" id="KW-1133">Transmembrane helix</keyword>
<dbReference type="AlphaFoldDB" id="A0A0N9Y1Y4"/>
<evidence type="ECO:0000256" key="4">
    <source>
        <dbReference type="SAM" id="Phobius"/>
    </source>
</evidence>
<evidence type="ECO:0000313" key="6">
    <source>
        <dbReference type="Proteomes" id="UP000057134"/>
    </source>
</evidence>
<evidence type="ECO:0000313" key="5">
    <source>
        <dbReference type="EMBL" id="ALI24693.1"/>
    </source>
</evidence>
<keyword evidence="2 4" id="KW-0472">Membrane</keyword>
<dbReference type="EMBL" id="CP011269">
    <property type="protein sequence ID" value="ALI24693.1"/>
    <property type="molecule type" value="Genomic_DNA"/>
</dbReference>
<sequence>MSATTAEVDIESASDEESTVDEPKVDDVDGMGSEEAGADEGPEPTESLTRRIARRWRPIAAVCVLLASAGAAAGLYFGMYRIDHGSAGASTVVIDAASEGSVALLSYAPDSLDQDIAGARSHLTGDFLDYYSEFAQKFVVPAAKQKDIHATASVVRAAPINVESDTAQVLVFLNQATTSRDNPEPAQAASAVKVGLAKVDGNWLISSFDPI</sequence>
<name>A0A0N9Y1Y4_MYCFO</name>
<protein>
    <recommendedName>
        <fullName evidence="7">Twin-arginine translocation pathway signal</fullName>
    </recommendedName>
</protein>
<dbReference type="KEGG" id="mft:XA26_08330"/>
<evidence type="ECO:0000256" key="2">
    <source>
        <dbReference type="ARBA" id="ARBA00023136"/>
    </source>
</evidence>
<evidence type="ECO:0000256" key="1">
    <source>
        <dbReference type="ARBA" id="ARBA00004370"/>
    </source>
</evidence>
<dbReference type="PANTHER" id="PTHR37042:SF4">
    <property type="entry name" value="OUTER MEMBRANE PROTEIN RV1973"/>
    <property type="match status" value="1"/>
</dbReference>
<reference evidence="5 6" key="1">
    <citation type="journal article" date="2015" name="MBio">
        <title>Enzymatic Degradation of Phenazines Can Generate Energy and Protect Sensitive Organisms from Toxicity.</title>
        <authorList>
            <person name="Costa K.C."/>
            <person name="Bergkessel M."/>
            <person name="Saunders S."/>
            <person name="Korlach J."/>
            <person name="Newman D.K."/>
        </authorList>
    </citation>
    <scope>NUCLEOTIDE SEQUENCE [LARGE SCALE GENOMIC DNA]</scope>
    <source>
        <strain evidence="5 6">CT6</strain>
    </source>
</reference>
<dbReference type="PATRIC" id="fig|1766.6.peg.823"/>
<feature type="transmembrane region" description="Helical" evidence="4">
    <location>
        <begin position="59"/>
        <end position="79"/>
    </location>
</feature>
<keyword evidence="4" id="KW-0812">Transmembrane</keyword>
<organism evidence="5 6">
    <name type="scientific">Mycolicibacterium fortuitum</name>
    <name type="common">Mycobacterium fortuitum</name>
    <dbReference type="NCBI Taxonomy" id="1766"/>
    <lineage>
        <taxon>Bacteria</taxon>
        <taxon>Bacillati</taxon>
        <taxon>Actinomycetota</taxon>
        <taxon>Actinomycetes</taxon>
        <taxon>Mycobacteriales</taxon>
        <taxon>Mycobacteriaceae</taxon>
        <taxon>Mycolicibacterium</taxon>
    </lineage>
</organism>
<dbReference type="GO" id="GO:0016020">
    <property type="term" value="C:membrane"/>
    <property type="evidence" value="ECO:0007669"/>
    <property type="project" value="UniProtKB-SubCell"/>
</dbReference>
<feature type="compositionally biased region" description="Acidic residues" evidence="3">
    <location>
        <begin position="8"/>
        <end position="20"/>
    </location>
</feature>